<dbReference type="Proteomes" id="UP000770717">
    <property type="component" value="Unassembled WGS sequence"/>
</dbReference>
<comment type="caution">
    <text evidence="1">The sequence shown here is derived from an EMBL/GenBank/DDBJ whole genome shotgun (WGS) entry which is preliminary data.</text>
</comment>
<evidence type="ECO:0000313" key="2">
    <source>
        <dbReference type="Proteomes" id="UP000770717"/>
    </source>
</evidence>
<organism evidence="1 2">
    <name type="scientific">Eleutherodactylus coqui</name>
    <name type="common">Puerto Rican coqui</name>
    <dbReference type="NCBI Taxonomy" id="57060"/>
    <lineage>
        <taxon>Eukaryota</taxon>
        <taxon>Metazoa</taxon>
        <taxon>Chordata</taxon>
        <taxon>Craniata</taxon>
        <taxon>Vertebrata</taxon>
        <taxon>Euteleostomi</taxon>
        <taxon>Amphibia</taxon>
        <taxon>Batrachia</taxon>
        <taxon>Anura</taxon>
        <taxon>Neobatrachia</taxon>
        <taxon>Hyloidea</taxon>
        <taxon>Eleutherodactylidae</taxon>
        <taxon>Eleutherodactylinae</taxon>
        <taxon>Eleutherodactylus</taxon>
        <taxon>Eleutherodactylus</taxon>
    </lineage>
</organism>
<dbReference type="EMBL" id="WNTK01001887">
    <property type="protein sequence ID" value="KAG9466708.1"/>
    <property type="molecule type" value="Genomic_DNA"/>
</dbReference>
<name>A0A8J6BRM7_ELECQ</name>
<keyword evidence="2" id="KW-1185">Reference proteome</keyword>
<sequence length="79" mass="9264">MNNPLGYGRWRAAPISICTLHGFHYIMSVCHPGNRPHSDLWALGWEWLPFYYLFTFYTPCVRVSPLNIFSAHLLFIIVH</sequence>
<evidence type="ECO:0000313" key="1">
    <source>
        <dbReference type="EMBL" id="KAG9466708.1"/>
    </source>
</evidence>
<protein>
    <submittedName>
        <fullName evidence="1">Uncharacterized protein</fullName>
    </submittedName>
</protein>
<reference evidence="1" key="1">
    <citation type="thesis" date="2020" institute="ProQuest LLC" country="789 East Eisenhower Parkway, Ann Arbor, MI, USA">
        <title>Comparative Genomics and Chromosome Evolution.</title>
        <authorList>
            <person name="Mudd A.B."/>
        </authorList>
    </citation>
    <scope>NUCLEOTIDE SEQUENCE</scope>
    <source>
        <strain evidence="1">HN-11 Male</strain>
        <tissue evidence="1">Kidney and liver</tissue>
    </source>
</reference>
<gene>
    <name evidence="1" type="ORF">GDO78_016233</name>
</gene>
<dbReference type="AlphaFoldDB" id="A0A8J6BRM7"/>
<proteinExistence type="predicted"/>
<accession>A0A8J6BRM7</accession>